<accession>A0A955E099</accession>
<dbReference type="InterPro" id="IPR037160">
    <property type="entry name" value="DNA_Pol_thumb_sf"/>
</dbReference>
<dbReference type="EC" id="2.7.7.7" evidence="1"/>
<dbReference type="GO" id="GO:0042578">
    <property type="term" value="F:phosphoric ester hydrolase activity"/>
    <property type="evidence" value="ECO:0007669"/>
    <property type="project" value="TreeGrafter"/>
</dbReference>
<reference evidence="10" key="2">
    <citation type="journal article" date="2021" name="Microbiome">
        <title>Successional dynamics and alternative stable states in a saline activated sludge microbial community over 9 years.</title>
        <authorList>
            <person name="Wang Y."/>
            <person name="Ye J."/>
            <person name="Ju F."/>
            <person name="Liu L."/>
            <person name="Boyd J.A."/>
            <person name="Deng Y."/>
            <person name="Parks D.H."/>
            <person name="Jiang X."/>
            <person name="Yin X."/>
            <person name="Woodcroft B.J."/>
            <person name="Tyson G.W."/>
            <person name="Hugenholtz P."/>
            <person name="Polz M.F."/>
            <person name="Zhang T."/>
        </authorList>
    </citation>
    <scope>NUCLEOTIDE SEQUENCE</scope>
    <source>
        <strain evidence="10">HKST-UBA80</strain>
    </source>
</reference>
<dbReference type="EMBL" id="JAGQNY010000011">
    <property type="protein sequence ID" value="MCA9302317.1"/>
    <property type="molecule type" value="Genomic_DNA"/>
</dbReference>
<dbReference type="SUPFAM" id="SSF89550">
    <property type="entry name" value="PHP domain-like"/>
    <property type="match status" value="1"/>
</dbReference>
<dbReference type="PANTHER" id="PTHR36928">
    <property type="entry name" value="PHOSPHATASE YCDX-RELATED"/>
    <property type="match status" value="1"/>
</dbReference>
<dbReference type="PRINTS" id="PR00870">
    <property type="entry name" value="DNAPOLXBETA"/>
</dbReference>
<dbReference type="InterPro" id="IPR016195">
    <property type="entry name" value="Pol/histidinol_Pase-like"/>
</dbReference>
<dbReference type="PIRSF" id="PIRSF005047">
    <property type="entry name" value="UCP005047_YshC"/>
    <property type="match status" value="1"/>
</dbReference>
<dbReference type="NCBIfam" id="NF006375">
    <property type="entry name" value="PRK08609.1"/>
    <property type="match status" value="1"/>
</dbReference>
<organism evidence="10 11">
    <name type="scientific">candidate division WWE3 bacterium</name>
    <dbReference type="NCBI Taxonomy" id="2053526"/>
    <lineage>
        <taxon>Bacteria</taxon>
        <taxon>Katanobacteria</taxon>
    </lineage>
</organism>
<keyword evidence="10" id="KW-0269">Exonuclease</keyword>
<feature type="domain" description="DNA-directed DNA polymerase X" evidence="9">
    <location>
        <begin position="6"/>
        <end position="326"/>
    </location>
</feature>
<dbReference type="Gene3D" id="1.10.150.20">
    <property type="entry name" value="5' to 3' exonuclease, C-terminal subdomain"/>
    <property type="match status" value="1"/>
</dbReference>
<keyword evidence="5" id="KW-0239">DNA-directed DNA polymerase</keyword>
<evidence type="ECO:0000256" key="3">
    <source>
        <dbReference type="ARBA" id="ARBA00022695"/>
    </source>
</evidence>
<feature type="domain" description="Polymerase/histidinol phosphatase N-terminal" evidence="8">
    <location>
        <begin position="350"/>
        <end position="429"/>
    </location>
</feature>
<keyword evidence="10" id="KW-0378">Hydrolase</keyword>
<dbReference type="Gene3D" id="3.30.460.10">
    <property type="entry name" value="Beta Polymerase, domain 2"/>
    <property type="match status" value="1"/>
</dbReference>
<evidence type="ECO:0000256" key="1">
    <source>
        <dbReference type="ARBA" id="ARBA00012417"/>
    </source>
</evidence>
<dbReference type="InterPro" id="IPR050243">
    <property type="entry name" value="PHP_phosphatase"/>
</dbReference>
<name>A0A955E099_UNCKA</name>
<evidence type="ECO:0000256" key="5">
    <source>
        <dbReference type="ARBA" id="ARBA00022932"/>
    </source>
</evidence>
<dbReference type="GO" id="GO:0003887">
    <property type="term" value="F:DNA-directed DNA polymerase activity"/>
    <property type="evidence" value="ECO:0007669"/>
    <property type="project" value="UniProtKB-KW"/>
</dbReference>
<dbReference type="AlphaFoldDB" id="A0A955E099"/>
<dbReference type="GO" id="GO:0008270">
    <property type="term" value="F:zinc ion binding"/>
    <property type="evidence" value="ECO:0007669"/>
    <property type="project" value="TreeGrafter"/>
</dbReference>
<dbReference type="SMART" id="SM00481">
    <property type="entry name" value="POLIIIAc"/>
    <property type="match status" value="1"/>
</dbReference>
<evidence type="ECO:0000259" key="8">
    <source>
        <dbReference type="SMART" id="SM00481"/>
    </source>
</evidence>
<evidence type="ECO:0000256" key="7">
    <source>
        <dbReference type="ARBA" id="ARBA00049244"/>
    </source>
</evidence>
<dbReference type="InterPro" id="IPR043519">
    <property type="entry name" value="NT_sf"/>
</dbReference>
<dbReference type="Pfam" id="PF14791">
    <property type="entry name" value="DNA_pol_B_thumb"/>
    <property type="match status" value="1"/>
</dbReference>
<dbReference type="InterPro" id="IPR004013">
    <property type="entry name" value="PHP_dom"/>
</dbReference>
<dbReference type="Pfam" id="PF02811">
    <property type="entry name" value="PHP"/>
    <property type="match status" value="1"/>
</dbReference>
<dbReference type="GO" id="GO:0003677">
    <property type="term" value="F:DNA binding"/>
    <property type="evidence" value="ECO:0007669"/>
    <property type="project" value="InterPro"/>
</dbReference>
<dbReference type="GO" id="GO:0004527">
    <property type="term" value="F:exonuclease activity"/>
    <property type="evidence" value="ECO:0007669"/>
    <property type="project" value="UniProtKB-KW"/>
</dbReference>
<proteinExistence type="predicted"/>
<dbReference type="Gene3D" id="3.20.20.140">
    <property type="entry name" value="Metal-dependent hydrolases"/>
    <property type="match status" value="1"/>
</dbReference>
<dbReference type="InterPro" id="IPR047967">
    <property type="entry name" value="PolX_PHP"/>
</dbReference>
<dbReference type="InterPro" id="IPR010996">
    <property type="entry name" value="HHH_MUS81"/>
</dbReference>
<evidence type="ECO:0000313" key="10">
    <source>
        <dbReference type="EMBL" id="MCA9302317.1"/>
    </source>
</evidence>
<keyword evidence="6" id="KW-0234">DNA repair</keyword>
<dbReference type="PANTHER" id="PTHR36928:SF1">
    <property type="entry name" value="PHOSPHATASE YCDX-RELATED"/>
    <property type="match status" value="1"/>
</dbReference>
<evidence type="ECO:0000256" key="6">
    <source>
        <dbReference type="ARBA" id="ARBA00023204"/>
    </source>
</evidence>
<dbReference type="SUPFAM" id="SSF47802">
    <property type="entry name" value="DNA polymerase beta, N-terminal domain-like"/>
    <property type="match status" value="1"/>
</dbReference>
<dbReference type="SUPFAM" id="SSF81301">
    <property type="entry name" value="Nucleotidyltransferase"/>
    <property type="match status" value="1"/>
</dbReference>
<reference evidence="10" key="1">
    <citation type="submission" date="2020-04" db="EMBL/GenBank/DDBJ databases">
        <authorList>
            <person name="Zhang T."/>
        </authorList>
    </citation>
    <scope>NUCLEOTIDE SEQUENCE</scope>
    <source>
        <strain evidence="10">HKST-UBA80</strain>
    </source>
</reference>
<dbReference type="GO" id="GO:0006281">
    <property type="term" value="P:DNA repair"/>
    <property type="evidence" value="ECO:0007669"/>
    <property type="project" value="UniProtKB-KW"/>
</dbReference>
<evidence type="ECO:0000256" key="4">
    <source>
        <dbReference type="ARBA" id="ARBA00022763"/>
    </source>
</evidence>
<keyword evidence="4" id="KW-0227">DNA damage</keyword>
<protein>
    <recommendedName>
        <fullName evidence="1">DNA-directed DNA polymerase</fullName>
        <ecNumber evidence="1">2.7.7.7</ecNumber>
    </recommendedName>
</protein>
<dbReference type="CDD" id="cd00141">
    <property type="entry name" value="NT_POLXc"/>
    <property type="match status" value="1"/>
</dbReference>
<dbReference type="GO" id="GO:0005829">
    <property type="term" value="C:cytosol"/>
    <property type="evidence" value="ECO:0007669"/>
    <property type="project" value="TreeGrafter"/>
</dbReference>
<keyword evidence="2" id="KW-0808">Transferase</keyword>
<keyword evidence="3" id="KW-0548">Nucleotidyltransferase</keyword>
<sequence length="585" mass="65631">MSSTYMLKNPELVHILKQMLAAMEVKDYNKFRIRAYQNAIASIESLSTSVYTLWQQGRLSEIPGVGGGLTQVFKELFTTGEVLEFNRLKADLPAGMFALIGIRGIGSKKAFKLASAFALDDESTAVEEIKKIAEAGKIRDLPGFGERSEAELLAVITEMKLHKKEKERSLFVVAEQVAKRLEYYLRLCPEVSALEFLGSYRRREATVGDLDIAIVTAKPDEVFDHFEKYEEIEDVLVKGEKKMSVNLTNNMQIDIRTVSHEELGSMMQYFTGSKAHNIVLRTHALEQDKSLSEYGIKHGKSLKTFSREEDLYSYLGLSYIEPELRQGKDEVVLAQKKALPELVNLEDIKGELHVHTNFSDGANTLEEMVHAADALGYEYFGVADHAPSVSNRGLKEVMNITNTHIKSVEHINSSTNLKVLLGYEVNILANGSISLPDESLSKLNFAIGSIHTAFDQDRDTITQRLINAIEHPLINIIGHPSGRLLNERPACDVNWTAVFKSAIEHDKVIEINAQPNRLDLADDLVREACAMGVKIMINTDAHSTAGLNFMRYGVYVARRGWCSKEKILNTLPLKEFLRELNIRNI</sequence>
<dbReference type="InterPro" id="IPR003141">
    <property type="entry name" value="Pol/His_phosphatase_N"/>
</dbReference>
<dbReference type="CDD" id="cd07436">
    <property type="entry name" value="PHP_PolX"/>
    <property type="match status" value="1"/>
</dbReference>
<evidence type="ECO:0000259" key="9">
    <source>
        <dbReference type="SMART" id="SM00483"/>
    </source>
</evidence>
<evidence type="ECO:0000256" key="2">
    <source>
        <dbReference type="ARBA" id="ARBA00022679"/>
    </source>
</evidence>
<dbReference type="Gene3D" id="1.10.150.110">
    <property type="entry name" value="DNA polymerase beta, N-terminal domain-like"/>
    <property type="match status" value="1"/>
</dbReference>
<dbReference type="Proteomes" id="UP000714817">
    <property type="component" value="Unassembled WGS sequence"/>
</dbReference>
<evidence type="ECO:0000313" key="11">
    <source>
        <dbReference type="Proteomes" id="UP000714817"/>
    </source>
</evidence>
<dbReference type="Gene3D" id="3.30.210.10">
    <property type="entry name" value="DNA polymerase, thumb domain"/>
    <property type="match status" value="1"/>
</dbReference>
<dbReference type="InterPro" id="IPR027421">
    <property type="entry name" value="DNA_pol_lamdba_lyase_dom_sf"/>
</dbReference>
<keyword evidence="10" id="KW-0540">Nuclease</keyword>
<dbReference type="InterPro" id="IPR029398">
    <property type="entry name" value="PolB_thumb"/>
</dbReference>
<dbReference type="SMART" id="SM00483">
    <property type="entry name" value="POLXc"/>
    <property type="match status" value="1"/>
</dbReference>
<gene>
    <name evidence="10" type="primary">polX</name>
    <name evidence="10" type="ORF">KDA10_03105</name>
</gene>
<dbReference type="InterPro" id="IPR022311">
    <property type="entry name" value="PolX-like"/>
</dbReference>
<dbReference type="InterPro" id="IPR002054">
    <property type="entry name" value="DNA-dir_DNA_pol_X"/>
</dbReference>
<comment type="caution">
    <text evidence="10">The sequence shown here is derived from an EMBL/GenBank/DDBJ whole genome shotgun (WGS) entry which is preliminary data.</text>
</comment>
<dbReference type="Pfam" id="PF14716">
    <property type="entry name" value="HHH_8"/>
    <property type="match status" value="1"/>
</dbReference>
<dbReference type="InterPro" id="IPR002008">
    <property type="entry name" value="DNA_pol_X_beta-like"/>
</dbReference>
<comment type="catalytic activity">
    <reaction evidence="7">
        <text>DNA(n) + a 2'-deoxyribonucleoside 5'-triphosphate = DNA(n+1) + diphosphate</text>
        <dbReference type="Rhea" id="RHEA:22508"/>
        <dbReference type="Rhea" id="RHEA-COMP:17339"/>
        <dbReference type="Rhea" id="RHEA-COMP:17340"/>
        <dbReference type="ChEBI" id="CHEBI:33019"/>
        <dbReference type="ChEBI" id="CHEBI:61560"/>
        <dbReference type="ChEBI" id="CHEBI:173112"/>
        <dbReference type="EC" id="2.7.7.7"/>
    </reaction>
</comment>